<evidence type="ECO:0000256" key="3">
    <source>
        <dbReference type="ARBA" id="ARBA00004584"/>
    </source>
</evidence>
<feature type="binding site" evidence="15">
    <location>
        <position position="548"/>
    </location>
    <ligand>
        <name>Zn(2+)</name>
        <dbReference type="ChEBI" id="CHEBI:29105"/>
        <label>4</label>
    </ligand>
</feature>
<dbReference type="SUPFAM" id="SSF52540">
    <property type="entry name" value="P-loop containing nucleoside triphosphate hydrolases"/>
    <property type="match status" value="1"/>
</dbReference>
<keyword evidence="12" id="KW-0342">GTP-binding</keyword>
<dbReference type="Pfam" id="PF05033">
    <property type="entry name" value="Pre-SET"/>
    <property type="match status" value="1"/>
</dbReference>
<dbReference type="InterPro" id="IPR011381">
    <property type="entry name" value="H3-K9_MeTrfase_SUV39H1/2-like"/>
</dbReference>
<dbReference type="GO" id="GO:0046974">
    <property type="term" value="F:histone H3K9 methyltransferase activity"/>
    <property type="evidence" value="ECO:0007669"/>
    <property type="project" value="InterPro"/>
</dbReference>
<keyword evidence="21" id="KW-1185">Reference proteome</keyword>
<keyword evidence="7" id="KW-0949">S-adenosyl-L-methionine</keyword>
<keyword evidence="13" id="KW-0539">Nucleus</keyword>
<dbReference type="InterPro" id="IPR023779">
    <property type="entry name" value="Chromodomain_CS"/>
</dbReference>
<evidence type="ECO:0000259" key="18">
    <source>
        <dbReference type="PROSITE" id="PS50280"/>
    </source>
</evidence>
<evidence type="ECO:0000256" key="12">
    <source>
        <dbReference type="ARBA" id="ARBA00023134"/>
    </source>
</evidence>
<dbReference type="Gene3D" id="3.40.50.300">
    <property type="entry name" value="P-loop containing nucleotide triphosphate hydrolases"/>
    <property type="match status" value="1"/>
</dbReference>
<feature type="compositionally biased region" description="Polar residues" evidence="16">
    <location>
        <begin position="69"/>
        <end position="79"/>
    </location>
</feature>
<dbReference type="InterPro" id="IPR001214">
    <property type="entry name" value="SET_dom"/>
</dbReference>
<accession>A0A0L7QQP0</accession>
<dbReference type="CDD" id="cd00024">
    <property type="entry name" value="CD_CSD"/>
    <property type="match status" value="1"/>
</dbReference>
<dbReference type="STRING" id="597456.A0A0L7QQP0"/>
<evidence type="ECO:0000256" key="11">
    <source>
        <dbReference type="ARBA" id="ARBA00022853"/>
    </source>
</evidence>
<evidence type="ECO:0000256" key="7">
    <source>
        <dbReference type="ARBA" id="ARBA00022691"/>
    </source>
</evidence>
<dbReference type="GO" id="GO:0005737">
    <property type="term" value="C:cytoplasm"/>
    <property type="evidence" value="ECO:0007669"/>
    <property type="project" value="UniProtKB-SubCell"/>
</dbReference>
<evidence type="ECO:0000256" key="14">
    <source>
        <dbReference type="ARBA" id="ARBA00023328"/>
    </source>
</evidence>
<feature type="binding site" evidence="15">
    <location>
        <position position="401"/>
    </location>
    <ligand>
        <name>Zn(2+)</name>
        <dbReference type="ChEBI" id="CHEBI:29105"/>
        <label>2</label>
    </ligand>
</feature>
<dbReference type="SUPFAM" id="SSF54160">
    <property type="entry name" value="Chromo domain-like"/>
    <property type="match status" value="1"/>
</dbReference>
<keyword evidence="5 20" id="KW-0489">Methyltransferase</keyword>
<dbReference type="AlphaFoldDB" id="A0A0L7QQP0"/>
<gene>
    <name evidence="20" type="ORF">WH47_05726</name>
</gene>
<evidence type="ECO:0000313" key="21">
    <source>
        <dbReference type="Proteomes" id="UP000053825"/>
    </source>
</evidence>
<evidence type="ECO:0000256" key="8">
    <source>
        <dbReference type="ARBA" id="ARBA00022723"/>
    </source>
</evidence>
<feature type="binding site" evidence="15">
    <location>
        <position position="413"/>
    </location>
    <ligand>
        <name>Zn(2+)</name>
        <dbReference type="ChEBI" id="CHEBI:29105"/>
        <label>2</label>
    </ligand>
</feature>
<proteinExistence type="predicted"/>
<dbReference type="InterPro" id="IPR016197">
    <property type="entry name" value="Chromo-like_dom_sf"/>
</dbReference>
<feature type="domain" description="Pre-SET" evidence="19">
    <location>
        <begin position="399"/>
        <end position="458"/>
    </location>
</feature>
<dbReference type="InterPro" id="IPR000953">
    <property type="entry name" value="Chromo/chromo_shadow_dom"/>
</dbReference>
<keyword evidence="11" id="KW-0156">Chromatin regulator</keyword>
<feature type="binding site" evidence="15">
    <location>
        <position position="446"/>
    </location>
    <ligand>
        <name>Zn(2+)</name>
        <dbReference type="ChEBI" id="CHEBI:29105"/>
        <label>3</label>
    </ligand>
</feature>
<dbReference type="InterPro" id="IPR007728">
    <property type="entry name" value="Pre-SET_dom"/>
</dbReference>
<feature type="binding site" evidence="15">
    <location>
        <position position="406"/>
    </location>
    <ligand>
        <name>Zn(2+)</name>
        <dbReference type="ChEBI" id="CHEBI:29105"/>
        <label>3</label>
    </ligand>
</feature>
<dbReference type="EMBL" id="KQ414786">
    <property type="protein sequence ID" value="KOC60948.1"/>
    <property type="molecule type" value="Genomic_DNA"/>
</dbReference>
<evidence type="ECO:0000313" key="20">
    <source>
        <dbReference type="EMBL" id="KOC60948.1"/>
    </source>
</evidence>
<feature type="compositionally biased region" description="Low complexity" evidence="16">
    <location>
        <begin position="117"/>
        <end position="131"/>
    </location>
</feature>
<dbReference type="PROSITE" id="PS00598">
    <property type="entry name" value="CHROMO_1"/>
    <property type="match status" value="1"/>
</dbReference>
<feature type="binding site" evidence="15">
    <location>
        <position position="412"/>
    </location>
    <ligand>
        <name>Zn(2+)</name>
        <dbReference type="ChEBI" id="CHEBI:29105"/>
        <label>1</label>
    </ligand>
</feature>
<feature type="region of interest" description="Disordered" evidence="16">
    <location>
        <begin position="59"/>
        <end position="97"/>
    </location>
</feature>
<dbReference type="SMART" id="SM00298">
    <property type="entry name" value="CHROMO"/>
    <property type="match status" value="1"/>
</dbReference>
<dbReference type="CDD" id="cd10542">
    <property type="entry name" value="SET_SUV39H"/>
    <property type="match status" value="1"/>
</dbReference>
<dbReference type="InterPro" id="IPR023780">
    <property type="entry name" value="Chromo_domain"/>
</dbReference>
<keyword evidence="4" id="KW-0158">Chromosome</keyword>
<feature type="binding site" evidence="15">
    <location>
        <position position="440"/>
    </location>
    <ligand>
        <name>Zn(2+)</name>
        <dbReference type="ChEBI" id="CHEBI:29105"/>
        <label>2</label>
    </ligand>
</feature>
<dbReference type="SUPFAM" id="SSF50465">
    <property type="entry name" value="EF-Tu/eEF-1alpha/eIF2-gamma C-terminal domain"/>
    <property type="match status" value="1"/>
</dbReference>
<evidence type="ECO:0000256" key="15">
    <source>
        <dbReference type="PIRSR" id="PIRSR009343-2"/>
    </source>
</evidence>
<keyword evidence="8 15" id="KW-0479">Metal-binding</keyword>
<dbReference type="PANTHER" id="PTHR46223:SF4">
    <property type="entry name" value="HISTONE-LYSINE N-METHYLTRANSFERASE-RELATED"/>
    <property type="match status" value="1"/>
</dbReference>
<feature type="binding site" evidence="15">
    <location>
        <position position="401"/>
    </location>
    <ligand>
        <name>Zn(2+)</name>
        <dbReference type="ChEBI" id="CHEBI:29105"/>
        <label>1</label>
    </ligand>
</feature>
<evidence type="ECO:0000256" key="13">
    <source>
        <dbReference type="ARBA" id="ARBA00023242"/>
    </source>
</evidence>
<dbReference type="PROSITE" id="PS50867">
    <property type="entry name" value="PRE_SET"/>
    <property type="match status" value="1"/>
</dbReference>
<evidence type="ECO:0000256" key="2">
    <source>
        <dbReference type="ARBA" id="ARBA00004496"/>
    </source>
</evidence>
<dbReference type="InterPro" id="IPR027417">
    <property type="entry name" value="P-loop_NTPase"/>
</dbReference>
<evidence type="ECO:0000256" key="4">
    <source>
        <dbReference type="ARBA" id="ARBA00022454"/>
    </source>
</evidence>
<keyword evidence="9" id="KW-0547">Nucleotide-binding</keyword>
<feature type="binding site" evidence="15">
    <location>
        <position position="440"/>
    </location>
    <ligand>
        <name>Zn(2+)</name>
        <dbReference type="ChEBI" id="CHEBI:29105"/>
        <label>3</label>
    </ligand>
</feature>
<evidence type="ECO:0000256" key="5">
    <source>
        <dbReference type="ARBA" id="ARBA00022603"/>
    </source>
</evidence>
<dbReference type="OrthoDB" id="1045173at2759"/>
<dbReference type="InterPro" id="IPR009001">
    <property type="entry name" value="Transl_elong_EF1A/Init_IF2_C"/>
</dbReference>
<dbReference type="GO" id="GO:0005525">
    <property type="term" value="F:GTP binding"/>
    <property type="evidence" value="ECO:0007669"/>
    <property type="project" value="UniProtKB-KW"/>
</dbReference>
<dbReference type="PANTHER" id="PTHR46223">
    <property type="entry name" value="HISTONE-LYSINE N-METHYLTRANSFERASE SUV39H"/>
    <property type="match status" value="1"/>
</dbReference>
<dbReference type="Gene3D" id="2.40.30.10">
    <property type="entry name" value="Translation factors"/>
    <property type="match status" value="1"/>
</dbReference>
<dbReference type="Gene3D" id="2.170.270.10">
    <property type="entry name" value="SET domain"/>
    <property type="match status" value="1"/>
</dbReference>
<feature type="binding site" evidence="15">
    <location>
        <position position="444"/>
    </location>
    <ligand>
        <name>Zn(2+)</name>
        <dbReference type="ChEBI" id="CHEBI:29105"/>
        <label>2</label>
    </ligand>
</feature>
<evidence type="ECO:0000256" key="6">
    <source>
        <dbReference type="ARBA" id="ARBA00022679"/>
    </source>
</evidence>
<feature type="binding site" evidence="15">
    <location>
        <position position="403"/>
    </location>
    <ligand>
        <name>Zn(2+)</name>
        <dbReference type="ChEBI" id="CHEBI:29105"/>
        <label>1</label>
    </ligand>
</feature>
<dbReference type="GO" id="GO:0000775">
    <property type="term" value="C:chromosome, centromeric region"/>
    <property type="evidence" value="ECO:0007669"/>
    <property type="project" value="UniProtKB-SubCell"/>
</dbReference>
<dbReference type="SUPFAM" id="SSF82199">
    <property type="entry name" value="SET domain"/>
    <property type="match status" value="1"/>
</dbReference>
<comment type="subcellular location">
    <subcellularLocation>
        <location evidence="3">Chromosome</location>
        <location evidence="3">Centromere</location>
    </subcellularLocation>
    <subcellularLocation>
        <location evidence="2">Cytoplasm</location>
    </subcellularLocation>
    <subcellularLocation>
        <location evidence="1">Nucleus</location>
    </subcellularLocation>
</comment>
<keyword evidence="14" id="KW-0137">Centromere</keyword>
<evidence type="ECO:0000256" key="1">
    <source>
        <dbReference type="ARBA" id="ARBA00004123"/>
    </source>
</evidence>
<feature type="domain" description="SET" evidence="18">
    <location>
        <begin position="461"/>
        <end position="588"/>
    </location>
</feature>
<feature type="binding site" evidence="15">
    <location>
        <position position="450"/>
    </location>
    <ligand>
        <name>Zn(2+)</name>
        <dbReference type="ChEBI" id="CHEBI:29105"/>
        <label>3</label>
    </ligand>
</feature>
<evidence type="ECO:0000256" key="9">
    <source>
        <dbReference type="ARBA" id="ARBA00022741"/>
    </source>
</evidence>
<dbReference type="PIRSF" id="PIRSF009343">
    <property type="entry name" value="SUV39_SET"/>
    <property type="match status" value="1"/>
</dbReference>
<evidence type="ECO:0000259" key="17">
    <source>
        <dbReference type="PROSITE" id="PS50013"/>
    </source>
</evidence>
<feature type="domain" description="Chromo" evidence="17">
    <location>
        <begin position="210"/>
        <end position="269"/>
    </location>
</feature>
<evidence type="ECO:0000256" key="10">
    <source>
        <dbReference type="ARBA" id="ARBA00022833"/>
    </source>
</evidence>
<organism evidence="20 21">
    <name type="scientific">Habropoda laboriosa</name>
    <dbReference type="NCBI Taxonomy" id="597456"/>
    <lineage>
        <taxon>Eukaryota</taxon>
        <taxon>Metazoa</taxon>
        <taxon>Ecdysozoa</taxon>
        <taxon>Arthropoda</taxon>
        <taxon>Hexapoda</taxon>
        <taxon>Insecta</taxon>
        <taxon>Pterygota</taxon>
        <taxon>Neoptera</taxon>
        <taxon>Endopterygota</taxon>
        <taxon>Hymenoptera</taxon>
        <taxon>Apocrita</taxon>
        <taxon>Aculeata</taxon>
        <taxon>Apoidea</taxon>
        <taxon>Anthophila</taxon>
        <taxon>Apidae</taxon>
        <taxon>Habropoda</taxon>
    </lineage>
</organism>
<dbReference type="PROSITE" id="PS50013">
    <property type="entry name" value="CHROMO_2"/>
    <property type="match status" value="1"/>
</dbReference>
<evidence type="ECO:0000259" key="19">
    <source>
        <dbReference type="PROSITE" id="PS50867"/>
    </source>
</evidence>
<reference evidence="20 21" key="1">
    <citation type="submission" date="2015-07" db="EMBL/GenBank/DDBJ databases">
        <title>The genome of Habropoda laboriosa.</title>
        <authorList>
            <person name="Pan H."/>
            <person name="Kapheim K."/>
        </authorList>
    </citation>
    <scope>NUCLEOTIDE SEQUENCE [LARGE SCALE GENOMIC DNA]</scope>
    <source>
        <strain evidence="20">0110345459</strain>
    </source>
</reference>
<keyword evidence="6 20" id="KW-0808">Transferase</keyword>
<dbReference type="Pfam" id="PF09173">
    <property type="entry name" value="eIF2_C"/>
    <property type="match status" value="1"/>
</dbReference>
<dbReference type="Pfam" id="PF00856">
    <property type="entry name" value="SET"/>
    <property type="match status" value="1"/>
</dbReference>
<dbReference type="InterPro" id="IPR050973">
    <property type="entry name" value="H3K9_Histone-Lys_N-MTase"/>
</dbReference>
<evidence type="ECO:0000256" key="16">
    <source>
        <dbReference type="SAM" id="MobiDB-lite"/>
    </source>
</evidence>
<dbReference type="SMART" id="SM00317">
    <property type="entry name" value="SET"/>
    <property type="match status" value="1"/>
</dbReference>
<dbReference type="Pfam" id="PF00385">
    <property type="entry name" value="Chromo"/>
    <property type="match status" value="1"/>
</dbReference>
<dbReference type="Proteomes" id="UP000053825">
    <property type="component" value="Unassembled WGS sequence"/>
</dbReference>
<dbReference type="GO" id="GO:0005634">
    <property type="term" value="C:nucleus"/>
    <property type="evidence" value="ECO:0007669"/>
    <property type="project" value="UniProtKB-SubCell"/>
</dbReference>
<keyword evidence="10 15" id="KW-0862">Zinc</keyword>
<feature type="non-terminal residue" evidence="20">
    <location>
        <position position="1"/>
    </location>
</feature>
<dbReference type="CDD" id="cd15490">
    <property type="entry name" value="eIF2_gamma_III"/>
    <property type="match status" value="1"/>
</dbReference>
<dbReference type="InterPro" id="IPR046341">
    <property type="entry name" value="SET_dom_sf"/>
</dbReference>
<feature type="binding site" evidence="15">
    <location>
        <position position="406"/>
    </location>
    <ligand>
        <name>Zn(2+)</name>
        <dbReference type="ChEBI" id="CHEBI:29105"/>
        <label>1</label>
    </ligand>
</feature>
<dbReference type="GO" id="GO:0008270">
    <property type="term" value="F:zinc ion binding"/>
    <property type="evidence" value="ECO:0007669"/>
    <property type="project" value="InterPro"/>
</dbReference>
<dbReference type="InterPro" id="IPR015256">
    <property type="entry name" value="eIF2g_C"/>
</dbReference>
<sequence length="725" mass="83087">DVSKLTALSREVISRQATINIGTIGHVAHGKSTIVKAISGVQTVRFKNELERNITIKLEDSTRGEQEENLGNMNEMSSTQEKRPASPGYVHPSAKHRKLNEKFVFSEGDSYNDAESTRTNSSNSDLLNTNNVHNRISRRRRRSLYHSKSQKCSIENIRLNKSDNNADIEQYQIKYNLGNIKLKELRVILKDIKYDNKRGMETLLSGSNFWEVEKILAKKEEKDVPLYLIKWKNWDSQYNTWEPVSNLTNCPDILEKFETDRLKLLDAFKKKINFYPNNRDIEEYFNQIKYNGETLQSISTETNTVFARIRSFMKQKHVKNSKSERAVKYDLLHMLLIVSREKQLKSLKDWENEMNTITKGKPLILVENMVDLEGAPQDFYYIEEYLPGNGVIIPNDPPIGCECNTCNSKTECCFSQDSRNCPYTTGCKIRVPPGTPIYECNKRCTCDMDCINRVVQRGSDMKLCIFRTANGRGWGVKTLQPIKKGIFVTEYVGEVITNEEADQRGKEYDAAGRTYLFDLDYNETEEACPYTVDAAVYGNISHFINHSCDPNLAVYGVWINCLDPNLPKLALFATRDIKRNEEITFDYMYQSSKNSENSIKQDVSLKKHVNTYVNTDFEKEFELRPETPESDLSNNKTLCKCGAQNCRVPKLTRNEVLLVNIGSLSTGGRVLATRADLAKISLTNPVCTEIEEKIALSRRIEKHWRLIGWGQICGGQTIEPVIDRK</sequence>
<feature type="region of interest" description="Disordered" evidence="16">
    <location>
        <begin position="110"/>
        <end position="141"/>
    </location>
</feature>
<dbReference type="SMART" id="SM00468">
    <property type="entry name" value="PreSET"/>
    <property type="match status" value="1"/>
</dbReference>
<dbReference type="Gene3D" id="2.40.50.40">
    <property type="match status" value="1"/>
</dbReference>
<protein>
    <submittedName>
        <fullName evidence="20">Histone-lysine N-methyltransferase SUV39H2</fullName>
    </submittedName>
</protein>
<dbReference type="GO" id="GO:0032259">
    <property type="term" value="P:methylation"/>
    <property type="evidence" value="ECO:0007669"/>
    <property type="project" value="UniProtKB-KW"/>
</dbReference>
<dbReference type="PROSITE" id="PS50280">
    <property type="entry name" value="SET"/>
    <property type="match status" value="1"/>
</dbReference>
<name>A0A0L7QQP0_9HYME</name>